<dbReference type="InterPro" id="IPR009959">
    <property type="entry name" value="Cyclase_SnoaL-like"/>
</dbReference>
<evidence type="ECO:0000313" key="2">
    <source>
        <dbReference type="Proteomes" id="UP000294028"/>
    </source>
</evidence>
<dbReference type="Proteomes" id="UP000294028">
    <property type="component" value="Unassembled WGS sequence"/>
</dbReference>
<dbReference type="AlphaFoldDB" id="A0A482T5N2"/>
<reference evidence="1 2" key="1">
    <citation type="submission" date="2018-12" db="EMBL/GenBank/DDBJ databases">
        <title>Genome analysis provides insights into bioremediation potentialities of Halogeometricum borinquense strain N11.</title>
        <authorList>
            <person name="Najjari A."/>
            <person name="Youssef N."/>
            <person name="Fhoula I."/>
            <person name="Ben Dhia O."/>
            <person name="Mahjoubi M."/>
            <person name="Ouzari H.I."/>
            <person name="Cherif A."/>
        </authorList>
    </citation>
    <scope>NUCLEOTIDE SEQUENCE [LARGE SCALE GENOMIC DNA]</scope>
    <source>
        <strain evidence="1 2">N11</strain>
    </source>
</reference>
<dbReference type="Pfam" id="PF07366">
    <property type="entry name" value="SnoaL"/>
    <property type="match status" value="1"/>
</dbReference>
<sequence length="148" mass="16511">MQTDTQYDPEQSRRNAEKIRRYHEITEGGLAAADEVLAEEVVVHGAFDGEETHGIEAFRERLADIHDSFSGFSVEIHDIVAQADGGASRWTVSGTFEEPYDGIEPDGERKTNPGISMFRFEDGKIVEIWDREDTHSALQQMGAVPDDA</sequence>
<evidence type="ECO:0000313" key="1">
    <source>
        <dbReference type="EMBL" id="RYJ12950.1"/>
    </source>
</evidence>
<dbReference type="GO" id="GO:0030638">
    <property type="term" value="P:polyketide metabolic process"/>
    <property type="evidence" value="ECO:0007669"/>
    <property type="project" value="InterPro"/>
</dbReference>
<dbReference type="SUPFAM" id="SSF54427">
    <property type="entry name" value="NTF2-like"/>
    <property type="match status" value="1"/>
</dbReference>
<name>A0A482T5N2_9EURY</name>
<dbReference type="PANTHER" id="PTHR38436">
    <property type="entry name" value="POLYKETIDE CYCLASE SNOAL-LIKE DOMAIN"/>
    <property type="match status" value="1"/>
</dbReference>
<comment type="caution">
    <text evidence="1">The sequence shown here is derived from an EMBL/GenBank/DDBJ whole genome shotgun (WGS) entry which is preliminary data.</text>
</comment>
<dbReference type="EMBL" id="RZHH01000002">
    <property type="protein sequence ID" value="RYJ12950.1"/>
    <property type="molecule type" value="Genomic_DNA"/>
</dbReference>
<proteinExistence type="predicted"/>
<accession>A0A482T5N2</accession>
<dbReference type="PANTHER" id="PTHR38436:SF1">
    <property type="entry name" value="ESTER CYCLASE"/>
    <property type="match status" value="1"/>
</dbReference>
<dbReference type="InterPro" id="IPR032710">
    <property type="entry name" value="NTF2-like_dom_sf"/>
</dbReference>
<dbReference type="Gene3D" id="3.10.450.50">
    <property type="match status" value="1"/>
</dbReference>
<dbReference type="RefSeq" id="WP_129783443.1">
    <property type="nucleotide sequence ID" value="NZ_RZHH01000002.1"/>
</dbReference>
<organism evidence="1 2">
    <name type="scientific">Halogeometricum borinquense</name>
    <dbReference type="NCBI Taxonomy" id="60847"/>
    <lineage>
        <taxon>Archaea</taxon>
        <taxon>Methanobacteriati</taxon>
        <taxon>Methanobacteriota</taxon>
        <taxon>Stenosarchaea group</taxon>
        <taxon>Halobacteria</taxon>
        <taxon>Halobacteriales</taxon>
        <taxon>Haloferacaceae</taxon>
        <taxon>Halogeometricum</taxon>
    </lineage>
</organism>
<protein>
    <submittedName>
        <fullName evidence="1">Ester cyclase</fullName>
    </submittedName>
</protein>
<gene>
    <name evidence="1" type="ORF">ELS19_02505</name>
</gene>